<dbReference type="InterPro" id="IPR002810">
    <property type="entry name" value="NfeD-like_C"/>
</dbReference>
<accession>A0A837S7T5</accession>
<reference evidence="7 8" key="1">
    <citation type="journal article" name="Genome Announc.">
        <title>Improved Draft Genome Sequence of Clostridium pasteurianum Strain ATCC 6013 (DSM 525) Using a Hybrid Next-Generation Sequencing Approach.</title>
        <authorList>
            <person name="Pyne M.E."/>
            <person name="Utturkar S."/>
            <person name="Brown S.D."/>
            <person name="Moo-Young M."/>
            <person name="Chung D.A."/>
            <person name="Chou C.P."/>
        </authorList>
    </citation>
    <scope>NUCLEOTIDE SEQUENCE [LARGE SCALE GENOMIC DNA]</scope>
    <source>
        <strain evidence="7 8">ATCC 6013</strain>
    </source>
</reference>
<keyword evidence="3 5" id="KW-1133">Transmembrane helix</keyword>
<evidence type="ECO:0000259" key="6">
    <source>
        <dbReference type="Pfam" id="PF01957"/>
    </source>
</evidence>
<dbReference type="AlphaFoldDB" id="A0A837S7T5"/>
<feature type="transmembrane region" description="Helical" evidence="5">
    <location>
        <begin position="53"/>
        <end position="73"/>
    </location>
</feature>
<feature type="transmembrane region" description="Helical" evidence="5">
    <location>
        <begin position="20"/>
        <end position="46"/>
    </location>
</feature>
<sequence>MYYIIDKYIFIKLNKASLKYIFIKGGISLKGILVLWIIVAMGCLVLDFVTAGFLFVWFTIGGIAAIIALALGYSFSVQVIAFILFTGISFIAGYPMAKKFLKKTIPKTPTMEENFIGRIITADKDIKERERIKLDGIYWTVENKGPYILKNEKFKIIGLDGNKLIVKKEEGDGL</sequence>
<dbReference type="EMBL" id="JPGY02000001">
    <property type="protein sequence ID" value="KRU12317.1"/>
    <property type="molecule type" value="Genomic_DNA"/>
</dbReference>
<dbReference type="Gene3D" id="2.40.50.140">
    <property type="entry name" value="Nucleic acid-binding proteins"/>
    <property type="match status" value="1"/>
</dbReference>
<dbReference type="SUPFAM" id="SSF141322">
    <property type="entry name" value="NfeD domain-like"/>
    <property type="match status" value="1"/>
</dbReference>
<dbReference type="Proteomes" id="UP000028042">
    <property type="component" value="Unassembled WGS sequence"/>
</dbReference>
<name>A0A837S7T5_CLOPA</name>
<evidence type="ECO:0000256" key="3">
    <source>
        <dbReference type="ARBA" id="ARBA00022989"/>
    </source>
</evidence>
<evidence type="ECO:0000313" key="8">
    <source>
        <dbReference type="Proteomes" id="UP000028042"/>
    </source>
</evidence>
<organism evidence="7 8">
    <name type="scientific">Clostridium pasteurianum DSM 525 = ATCC 6013</name>
    <dbReference type="NCBI Taxonomy" id="1262449"/>
    <lineage>
        <taxon>Bacteria</taxon>
        <taxon>Bacillati</taxon>
        <taxon>Bacillota</taxon>
        <taxon>Clostridia</taxon>
        <taxon>Eubacteriales</taxon>
        <taxon>Clostridiaceae</taxon>
        <taxon>Clostridium</taxon>
    </lineage>
</organism>
<evidence type="ECO:0000256" key="2">
    <source>
        <dbReference type="ARBA" id="ARBA00022692"/>
    </source>
</evidence>
<comment type="subcellular location">
    <subcellularLocation>
        <location evidence="1">Membrane</location>
        <topology evidence="1">Multi-pass membrane protein</topology>
    </subcellularLocation>
</comment>
<feature type="transmembrane region" description="Helical" evidence="5">
    <location>
        <begin position="79"/>
        <end position="97"/>
    </location>
</feature>
<evidence type="ECO:0000256" key="1">
    <source>
        <dbReference type="ARBA" id="ARBA00004141"/>
    </source>
</evidence>
<evidence type="ECO:0000313" key="7">
    <source>
        <dbReference type="EMBL" id="KRU12317.1"/>
    </source>
</evidence>
<dbReference type="PANTHER" id="PTHR33507">
    <property type="entry name" value="INNER MEMBRANE PROTEIN YBBJ"/>
    <property type="match status" value="1"/>
</dbReference>
<dbReference type="Pfam" id="PF01957">
    <property type="entry name" value="NfeD"/>
    <property type="match status" value="1"/>
</dbReference>
<protein>
    <recommendedName>
        <fullName evidence="6">NfeD-like C-terminal domain-containing protein</fullName>
    </recommendedName>
</protein>
<dbReference type="InterPro" id="IPR052165">
    <property type="entry name" value="Membrane_assoc_protease"/>
</dbReference>
<evidence type="ECO:0000256" key="5">
    <source>
        <dbReference type="SAM" id="Phobius"/>
    </source>
</evidence>
<evidence type="ECO:0000256" key="4">
    <source>
        <dbReference type="ARBA" id="ARBA00023136"/>
    </source>
</evidence>
<proteinExistence type="predicted"/>
<gene>
    <name evidence="7" type="ORF">CP6013_01564</name>
</gene>
<dbReference type="GO" id="GO:0005886">
    <property type="term" value="C:plasma membrane"/>
    <property type="evidence" value="ECO:0007669"/>
    <property type="project" value="TreeGrafter"/>
</dbReference>
<dbReference type="InterPro" id="IPR012340">
    <property type="entry name" value="NA-bd_OB-fold"/>
</dbReference>
<dbReference type="PANTHER" id="PTHR33507:SF3">
    <property type="entry name" value="INNER MEMBRANE PROTEIN YBBJ"/>
    <property type="match status" value="1"/>
</dbReference>
<keyword evidence="4 5" id="KW-0472">Membrane</keyword>
<feature type="domain" description="NfeD-like C-terminal" evidence="6">
    <location>
        <begin position="113"/>
        <end position="168"/>
    </location>
</feature>
<comment type="caution">
    <text evidence="7">The sequence shown here is derived from an EMBL/GenBank/DDBJ whole genome shotgun (WGS) entry which is preliminary data.</text>
</comment>
<keyword evidence="2 5" id="KW-0812">Transmembrane</keyword>